<name>A0A0D2J150_9CHLO</name>
<dbReference type="GeneID" id="25731729"/>
<dbReference type="GO" id="GO:0015996">
    <property type="term" value="P:chlorophyll catabolic process"/>
    <property type="evidence" value="ECO:0007669"/>
    <property type="project" value="TreeGrafter"/>
</dbReference>
<dbReference type="InterPro" id="IPR002347">
    <property type="entry name" value="SDR_fam"/>
</dbReference>
<dbReference type="Pfam" id="PF00106">
    <property type="entry name" value="adh_short"/>
    <property type="match status" value="1"/>
</dbReference>
<dbReference type="STRING" id="145388.A0A0D2J150"/>
<evidence type="ECO:0000313" key="1">
    <source>
        <dbReference type="EMBL" id="KIY93772.1"/>
    </source>
</evidence>
<dbReference type="RefSeq" id="XP_013892792.1">
    <property type="nucleotide sequence ID" value="XM_014037338.1"/>
</dbReference>
<dbReference type="OrthoDB" id="3592703at2759"/>
<sequence>MVPPYVVLVTGSSKGVGRALAEEFLRAGDSVVVCARTGDQVAEAVQQLTREFGEDRVAGTACNVARADQVKDLARFAQDRFGRIDLWINNAGTNAYKYGPLLDSDDEDLAQIVETNVLGVMRCCKEVGGEGRTGGVLI</sequence>
<dbReference type="EC" id="1.1.1.294" evidence="1"/>
<evidence type="ECO:0000313" key="2">
    <source>
        <dbReference type="Proteomes" id="UP000054498"/>
    </source>
</evidence>
<dbReference type="InterPro" id="IPR036291">
    <property type="entry name" value="NAD(P)-bd_dom_sf"/>
</dbReference>
<dbReference type="EMBL" id="KK104534">
    <property type="protein sequence ID" value="KIY93772.1"/>
    <property type="molecule type" value="Genomic_DNA"/>
</dbReference>
<dbReference type="PANTHER" id="PTHR24314">
    <property type="entry name" value="NON-SPECIFIC LIPID TRANSFER PROTEIN-RELATED"/>
    <property type="match status" value="1"/>
</dbReference>
<reference evidence="1 2" key="1">
    <citation type="journal article" date="2013" name="BMC Genomics">
        <title>Reconstruction of the lipid metabolism for the microalga Monoraphidium neglectum from its genome sequence reveals characteristics suitable for biofuel production.</title>
        <authorList>
            <person name="Bogen C."/>
            <person name="Al-Dilaimi A."/>
            <person name="Albersmeier A."/>
            <person name="Wichmann J."/>
            <person name="Grundmann M."/>
            <person name="Rupp O."/>
            <person name="Lauersen K.J."/>
            <person name="Blifernez-Klassen O."/>
            <person name="Kalinowski J."/>
            <person name="Goesmann A."/>
            <person name="Mussgnug J.H."/>
            <person name="Kruse O."/>
        </authorList>
    </citation>
    <scope>NUCLEOTIDE SEQUENCE [LARGE SCALE GENOMIC DNA]</scope>
    <source>
        <strain evidence="1 2">SAG 48.87</strain>
    </source>
</reference>
<dbReference type="SUPFAM" id="SSF51735">
    <property type="entry name" value="NAD(P)-binding Rossmann-fold domains"/>
    <property type="match status" value="1"/>
</dbReference>
<protein>
    <submittedName>
        <fullName evidence="1">Chlorophyll(Ide) b reductase</fullName>
        <ecNumber evidence="1">1.1.1.294</ecNumber>
    </submittedName>
</protein>
<dbReference type="InterPro" id="IPR052625">
    <property type="entry name" value="Chl_b_Red"/>
</dbReference>
<keyword evidence="2" id="KW-1185">Reference proteome</keyword>
<dbReference type="CDD" id="cd05233">
    <property type="entry name" value="SDR_c"/>
    <property type="match status" value="1"/>
</dbReference>
<dbReference type="PRINTS" id="PR00081">
    <property type="entry name" value="GDHRDH"/>
</dbReference>
<dbReference type="Gene3D" id="3.40.50.720">
    <property type="entry name" value="NAD(P)-binding Rossmann-like Domain"/>
    <property type="match status" value="1"/>
</dbReference>
<dbReference type="Proteomes" id="UP000054498">
    <property type="component" value="Unassembled WGS sequence"/>
</dbReference>
<dbReference type="GO" id="GO:0034256">
    <property type="term" value="F:chlorophyll(ide) b reductase activity"/>
    <property type="evidence" value="ECO:0007669"/>
    <property type="project" value="UniProtKB-EC"/>
</dbReference>
<accession>A0A0D2J150</accession>
<dbReference type="GO" id="GO:0010304">
    <property type="term" value="P:PSII associated light-harvesting complex II catabolic process"/>
    <property type="evidence" value="ECO:0007669"/>
    <property type="project" value="TreeGrafter"/>
</dbReference>
<dbReference type="AlphaFoldDB" id="A0A0D2J150"/>
<dbReference type="PANTHER" id="PTHR24314:SF15">
    <property type="entry name" value="CHLOROPHYLL(IDE) B REDUCTASE NOL, CHLOROPLASTIC"/>
    <property type="match status" value="1"/>
</dbReference>
<organism evidence="1 2">
    <name type="scientific">Monoraphidium neglectum</name>
    <dbReference type="NCBI Taxonomy" id="145388"/>
    <lineage>
        <taxon>Eukaryota</taxon>
        <taxon>Viridiplantae</taxon>
        <taxon>Chlorophyta</taxon>
        <taxon>core chlorophytes</taxon>
        <taxon>Chlorophyceae</taxon>
        <taxon>CS clade</taxon>
        <taxon>Sphaeropleales</taxon>
        <taxon>Selenastraceae</taxon>
        <taxon>Monoraphidium</taxon>
    </lineage>
</organism>
<keyword evidence="1" id="KW-0560">Oxidoreductase</keyword>
<dbReference type="KEGG" id="mng:MNEG_14191"/>
<gene>
    <name evidence="1" type="ORF">MNEG_14191</name>
</gene>
<proteinExistence type="predicted"/>